<organism evidence="1 2">
    <name type="scientific">Ampelomyces quisqualis</name>
    <name type="common">Powdery mildew agent</name>
    <dbReference type="NCBI Taxonomy" id="50730"/>
    <lineage>
        <taxon>Eukaryota</taxon>
        <taxon>Fungi</taxon>
        <taxon>Dikarya</taxon>
        <taxon>Ascomycota</taxon>
        <taxon>Pezizomycotina</taxon>
        <taxon>Dothideomycetes</taxon>
        <taxon>Pleosporomycetidae</taxon>
        <taxon>Pleosporales</taxon>
        <taxon>Pleosporineae</taxon>
        <taxon>Phaeosphaeriaceae</taxon>
        <taxon>Ampelomyces</taxon>
    </lineage>
</organism>
<dbReference type="AlphaFoldDB" id="A0A6A5QK34"/>
<name>A0A6A5QK34_AMPQU</name>
<evidence type="ECO:0000313" key="2">
    <source>
        <dbReference type="Proteomes" id="UP000800096"/>
    </source>
</evidence>
<accession>A0A6A5QK34</accession>
<reference evidence="1" key="1">
    <citation type="journal article" date="2020" name="Stud. Mycol.">
        <title>101 Dothideomycetes genomes: a test case for predicting lifestyles and emergence of pathogens.</title>
        <authorList>
            <person name="Haridas S."/>
            <person name="Albert R."/>
            <person name="Binder M."/>
            <person name="Bloem J."/>
            <person name="Labutti K."/>
            <person name="Salamov A."/>
            <person name="Andreopoulos B."/>
            <person name="Baker S."/>
            <person name="Barry K."/>
            <person name="Bills G."/>
            <person name="Bluhm B."/>
            <person name="Cannon C."/>
            <person name="Castanera R."/>
            <person name="Culley D."/>
            <person name="Daum C."/>
            <person name="Ezra D."/>
            <person name="Gonzalez J."/>
            <person name="Henrissat B."/>
            <person name="Kuo A."/>
            <person name="Liang C."/>
            <person name="Lipzen A."/>
            <person name="Lutzoni F."/>
            <person name="Magnuson J."/>
            <person name="Mondo S."/>
            <person name="Nolan M."/>
            <person name="Ohm R."/>
            <person name="Pangilinan J."/>
            <person name="Park H.-J."/>
            <person name="Ramirez L."/>
            <person name="Alfaro M."/>
            <person name="Sun H."/>
            <person name="Tritt A."/>
            <person name="Yoshinaga Y."/>
            <person name="Zwiers L.-H."/>
            <person name="Turgeon B."/>
            <person name="Goodwin S."/>
            <person name="Spatafora J."/>
            <person name="Crous P."/>
            <person name="Grigoriev I."/>
        </authorList>
    </citation>
    <scope>NUCLEOTIDE SEQUENCE</scope>
    <source>
        <strain evidence="1">HMLAC05119</strain>
    </source>
</reference>
<sequence length="168" mass="18647">MRHQTLIRPKSVVSPAAHSLLEFQTFSIPLLTYKGTAHWTSFTRLGNVLHSVKESCSADCQALDLARTSFAQGLLLSKVSRFFDYRRTWLSTGDQYCELSLEITRSLHTIDGPPIAYLTALPPELHTSSPYSNVTGSDPLRSGLQVCLQIGSKYSLHSANTTYKLVQS</sequence>
<protein>
    <submittedName>
        <fullName evidence="1">Uncharacterized protein</fullName>
    </submittedName>
</protein>
<gene>
    <name evidence="1" type="ORF">BDU57DRAFT_519424</name>
</gene>
<keyword evidence="2" id="KW-1185">Reference proteome</keyword>
<dbReference type="EMBL" id="ML979137">
    <property type="protein sequence ID" value="KAF1914427.1"/>
    <property type="molecule type" value="Genomic_DNA"/>
</dbReference>
<dbReference type="Proteomes" id="UP000800096">
    <property type="component" value="Unassembled WGS sequence"/>
</dbReference>
<evidence type="ECO:0000313" key="1">
    <source>
        <dbReference type="EMBL" id="KAF1914427.1"/>
    </source>
</evidence>
<proteinExistence type="predicted"/>